<evidence type="ECO:0000259" key="7">
    <source>
        <dbReference type="PROSITE" id="PS51464"/>
    </source>
</evidence>
<dbReference type="Proteomes" id="UP001294412">
    <property type="component" value="Unassembled WGS sequence"/>
</dbReference>
<sequence>MSDQNAPALADFDGTPDRTPAISSALRTIATEVEGLNALAQDLEGARAEAFERALQTIARMKGRLVVTGVGKSGHIGAKIAATFASTGTPAFFVHAAEANHGDLGMIGTDDIILAISWSGETVELKGILDYSRRFGITLIALTSRENSALGRAADATLLLPKRVTEACPHGLAPTTSTTLQIAMGDALAVALLEHRSFTPQDFRTYHPGGKLGASLVRVGDIMHSGAELPLVASGSAMSEAIIEMSRKSFGCVAVTTPKGALAGIITDGDLRRHISSDLLAKTVDEVMSVNPKTAHPDMLAMSALETINTSNITSLMVVADARPVGLVHLHDLLRIGVA</sequence>
<dbReference type="SMART" id="SM00116">
    <property type="entry name" value="CBS"/>
    <property type="match status" value="2"/>
</dbReference>
<keyword evidence="9" id="KW-1185">Reference proteome</keyword>
<dbReference type="InterPro" id="IPR004800">
    <property type="entry name" value="KdsD/KpsF-type"/>
</dbReference>
<keyword evidence="8" id="KW-0413">Isomerase</keyword>
<dbReference type="NCBIfam" id="TIGR00393">
    <property type="entry name" value="kpsF"/>
    <property type="match status" value="1"/>
</dbReference>
<dbReference type="InterPro" id="IPR046342">
    <property type="entry name" value="CBS_dom_sf"/>
</dbReference>
<evidence type="ECO:0000259" key="6">
    <source>
        <dbReference type="PROSITE" id="PS51371"/>
    </source>
</evidence>
<keyword evidence="2" id="KW-0677">Repeat</keyword>
<dbReference type="Gene3D" id="3.40.50.10490">
    <property type="entry name" value="Glucose-6-phosphate isomerase like protein, domain 1"/>
    <property type="match status" value="1"/>
</dbReference>
<gene>
    <name evidence="8" type="ORF">U0C82_04630</name>
</gene>
<protein>
    <submittedName>
        <fullName evidence="8">KpsF/GutQ family sugar-phosphate isomerase</fullName>
    </submittedName>
</protein>
<dbReference type="InterPro" id="IPR000644">
    <property type="entry name" value="CBS_dom"/>
</dbReference>
<comment type="similarity">
    <text evidence="1 4">Belongs to the SIS family. GutQ/KpsF subfamily.</text>
</comment>
<name>A0ABU5I0D9_9HYPH</name>
<dbReference type="InterPro" id="IPR001347">
    <property type="entry name" value="SIS_dom"/>
</dbReference>
<dbReference type="PANTHER" id="PTHR42745:SF1">
    <property type="entry name" value="ARABINOSE 5-PHOSPHATE ISOMERASE KDSD"/>
    <property type="match status" value="1"/>
</dbReference>
<accession>A0ABU5I0D9</accession>
<evidence type="ECO:0000256" key="1">
    <source>
        <dbReference type="ARBA" id="ARBA00008165"/>
    </source>
</evidence>
<organism evidence="8 9">
    <name type="scientific">Fulvimarina uroteuthidis</name>
    <dbReference type="NCBI Taxonomy" id="3098149"/>
    <lineage>
        <taxon>Bacteria</taxon>
        <taxon>Pseudomonadati</taxon>
        <taxon>Pseudomonadota</taxon>
        <taxon>Alphaproteobacteria</taxon>
        <taxon>Hyphomicrobiales</taxon>
        <taxon>Aurantimonadaceae</taxon>
        <taxon>Fulvimarina</taxon>
    </lineage>
</organism>
<dbReference type="RefSeq" id="WP_322185882.1">
    <property type="nucleotide sequence ID" value="NZ_JAXLPB010000001.1"/>
</dbReference>
<dbReference type="CDD" id="cd05014">
    <property type="entry name" value="SIS_Kpsf"/>
    <property type="match status" value="1"/>
</dbReference>
<dbReference type="EMBL" id="JAXLPB010000001">
    <property type="protein sequence ID" value="MDY8108438.1"/>
    <property type="molecule type" value="Genomic_DNA"/>
</dbReference>
<feature type="domain" description="CBS" evidence="6">
    <location>
        <begin position="223"/>
        <end position="282"/>
    </location>
</feature>
<evidence type="ECO:0000256" key="3">
    <source>
        <dbReference type="ARBA" id="ARBA00023122"/>
    </source>
</evidence>
<feature type="domain" description="SIS" evidence="7">
    <location>
        <begin position="54"/>
        <end position="198"/>
    </location>
</feature>
<reference evidence="8 9" key="1">
    <citation type="submission" date="2023-12" db="EMBL/GenBank/DDBJ databases">
        <title>Description of Novel Strain Fulvimarina sp. 2208YS6-2-32 isolated from Uroteuthis (Photololigo) edulis.</title>
        <authorList>
            <person name="Park J.-S."/>
        </authorList>
    </citation>
    <scope>NUCLEOTIDE SEQUENCE [LARGE SCALE GENOMIC DNA]</scope>
    <source>
        <strain evidence="8 9">2208YS6-2-32</strain>
    </source>
</reference>
<dbReference type="Pfam" id="PF00571">
    <property type="entry name" value="CBS"/>
    <property type="match status" value="2"/>
</dbReference>
<dbReference type="SUPFAM" id="SSF53697">
    <property type="entry name" value="SIS domain"/>
    <property type="match status" value="1"/>
</dbReference>
<dbReference type="PIRSF" id="PIRSF004692">
    <property type="entry name" value="KdsD_KpsF"/>
    <property type="match status" value="1"/>
</dbReference>
<dbReference type="GO" id="GO:0016853">
    <property type="term" value="F:isomerase activity"/>
    <property type="evidence" value="ECO:0007669"/>
    <property type="project" value="UniProtKB-KW"/>
</dbReference>
<dbReference type="InterPro" id="IPR035474">
    <property type="entry name" value="SIS_Kpsf"/>
</dbReference>
<dbReference type="PANTHER" id="PTHR42745">
    <property type="match status" value="1"/>
</dbReference>
<comment type="caution">
    <text evidence="8">The sequence shown here is derived from an EMBL/GenBank/DDBJ whole genome shotgun (WGS) entry which is preliminary data.</text>
</comment>
<dbReference type="CDD" id="cd04604">
    <property type="entry name" value="CBS_pair_SIS_assoc"/>
    <property type="match status" value="1"/>
</dbReference>
<dbReference type="InterPro" id="IPR046348">
    <property type="entry name" value="SIS_dom_sf"/>
</dbReference>
<dbReference type="Gene3D" id="3.10.580.10">
    <property type="entry name" value="CBS-domain"/>
    <property type="match status" value="1"/>
</dbReference>
<evidence type="ECO:0000256" key="2">
    <source>
        <dbReference type="ARBA" id="ARBA00022737"/>
    </source>
</evidence>
<dbReference type="InterPro" id="IPR050986">
    <property type="entry name" value="GutQ/KpsF_isomerases"/>
</dbReference>
<evidence type="ECO:0000256" key="5">
    <source>
        <dbReference type="PROSITE-ProRule" id="PRU00703"/>
    </source>
</evidence>
<keyword evidence="3 5" id="KW-0129">CBS domain</keyword>
<proteinExistence type="inferred from homology"/>
<evidence type="ECO:0000256" key="4">
    <source>
        <dbReference type="PIRNR" id="PIRNR004692"/>
    </source>
</evidence>
<evidence type="ECO:0000313" key="8">
    <source>
        <dbReference type="EMBL" id="MDY8108438.1"/>
    </source>
</evidence>
<dbReference type="PROSITE" id="PS51464">
    <property type="entry name" value="SIS"/>
    <property type="match status" value="1"/>
</dbReference>
<dbReference type="Pfam" id="PF01380">
    <property type="entry name" value="SIS"/>
    <property type="match status" value="1"/>
</dbReference>
<dbReference type="PROSITE" id="PS51371">
    <property type="entry name" value="CBS"/>
    <property type="match status" value="2"/>
</dbReference>
<evidence type="ECO:0000313" key="9">
    <source>
        <dbReference type="Proteomes" id="UP001294412"/>
    </source>
</evidence>
<feature type="domain" description="CBS" evidence="6">
    <location>
        <begin position="288"/>
        <end position="339"/>
    </location>
</feature>
<dbReference type="SUPFAM" id="SSF54631">
    <property type="entry name" value="CBS-domain pair"/>
    <property type="match status" value="1"/>
</dbReference>